<evidence type="ECO:0000313" key="4">
    <source>
        <dbReference type="Proteomes" id="UP000053095"/>
    </source>
</evidence>
<evidence type="ECO:0000313" key="3">
    <source>
        <dbReference type="EMBL" id="GAM43391.1"/>
    </source>
</evidence>
<dbReference type="Gene3D" id="3.40.50.300">
    <property type="entry name" value="P-loop containing nucleotide triphosphate hydrolases"/>
    <property type="match status" value="1"/>
</dbReference>
<protein>
    <recommendedName>
        <fullName evidence="2">AAA+ ATPase domain-containing protein</fullName>
    </recommendedName>
</protein>
<feature type="region of interest" description="Disordered" evidence="1">
    <location>
        <begin position="35"/>
        <end position="74"/>
    </location>
</feature>
<keyword evidence="4" id="KW-1185">Reference proteome</keyword>
<accession>A0A0B8N2F9</accession>
<dbReference type="InterPro" id="IPR003959">
    <property type="entry name" value="ATPase_AAA_core"/>
</dbReference>
<proteinExistence type="predicted"/>
<feature type="compositionally biased region" description="Basic and acidic residues" evidence="1">
    <location>
        <begin position="35"/>
        <end position="69"/>
    </location>
</feature>
<dbReference type="PANTHER" id="PTHR46411">
    <property type="entry name" value="FAMILY ATPASE, PUTATIVE-RELATED"/>
    <property type="match status" value="1"/>
</dbReference>
<dbReference type="Proteomes" id="UP000053095">
    <property type="component" value="Unassembled WGS sequence"/>
</dbReference>
<evidence type="ECO:0000259" key="2">
    <source>
        <dbReference type="SMART" id="SM00382"/>
    </source>
</evidence>
<feature type="domain" description="AAA+ ATPase" evidence="2">
    <location>
        <begin position="532"/>
        <end position="659"/>
    </location>
</feature>
<name>A0A0B8N2F9_TALPI</name>
<dbReference type="Pfam" id="PF22942">
    <property type="entry name" value="DUF7025"/>
    <property type="match status" value="1"/>
</dbReference>
<dbReference type="InterPro" id="IPR003593">
    <property type="entry name" value="AAA+_ATPase"/>
</dbReference>
<dbReference type="Pfam" id="PF23232">
    <property type="entry name" value="AAA_lid_13"/>
    <property type="match status" value="1"/>
</dbReference>
<dbReference type="PANTHER" id="PTHR46411:SF2">
    <property type="entry name" value="AAA+ ATPASE DOMAIN-CONTAINING PROTEIN"/>
    <property type="match status" value="1"/>
</dbReference>
<sequence>MPRRDRPYTTRSSPFFSEDLERIPAHDPIASYLDEHESFTNGSRDDCRESSDEERAALKPEAKPKKEHSSFQNPRYVQNNKPYIVLYYVFCSRAESHSDHEKLAVYLDHPRLFKGDSKMSALRGREKIAVSKYLQRHTKNINFIVTKRFHCFQFCNLESVQKLFHHLPLPDDPEVPDSIRPYFFSLRANSPPSYPSSETMQILSDSLKDALVAVTGMSPDEILNLEDATNMNMLHNSIYYYSHIKEHTFGALDSKEILHLSHLLDYMQLTNRHEWEEANVQISQGLITQEHMAKLYGPNQILVTTENGHNQAYMLAKPPNAEGVQHTGLDGRYKGPITLDLWSWQFNGTFSKKDERWSLAWPSSAPADEPIPISQLEIYPFQFASSEVVDRLKARGRIFWKCRHARFVAYDPPNAILEFHTSNPRYMVDGTTYQQMHGNSSPQDDLGPEAMKSEEPPDSSFVLLLPHEIYGFGMHDKKWRALLVEHIKDIDWNDGAFDRLVLQHSKKELIKALVTVHTISAKSTDIIEGKGNALIMLLHGGPGTGKTLTAESVAELTRKPLYRVTCGDIGTNAEEVEKYLESVLLIGTIWGCVVLLDEADVFLEERRETDLQRNALVSVFLRVLEYYDGILILTSNRIGTFDSAFKSRFQLAIHYPELNVEGRYEIWLNFINGLSKTNPDVKIDDLKSHIQELAAVKLNGREIRNIVRTSLQLAHFRQTTLDYQHFQQVIGVAEEFERHIDETRGYSDLDWNRSRGIRPD</sequence>
<dbReference type="SUPFAM" id="SSF52540">
    <property type="entry name" value="P-loop containing nucleoside triphosphate hydrolases"/>
    <property type="match status" value="1"/>
</dbReference>
<dbReference type="InterPro" id="IPR054289">
    <property type="entry name" value="DUF7025"/>
</dbReference>
<evidence type="ECO:0000256" key="1">
    <source>
        <dbReference type="SAM" id="MobiDB-lite"/>
    </source>
</evidence>
<dbReference type="Pfam" id="PF00004">
    <property type="entry name" value="AAA"/>
    <property type="match status" value="1"/>
</dbReference>
<dbReference type="GO" id="GO:0005524">
    <property type="term" value="F:ATP binding"/>
    <property type="evidence" value="ECO:0007669"/>
    <property type="project" value="InterPro"/>
</dbReference>
<dbReference type="CDD" id="cd19481">
    <property type="entry name" value="RecA-like_protease"/>
    <property type="match status" value="1"/>
</dbReference>
<organism evidence="3 4">
    <name type="scientific">Talaromyces pinophilus</name>
    <name type="common">Penicillium pinophilum</name>
    <dbReference type="NCBI Taxonomy" id="128442"/>
    <lineage>
        <taxon>Eukaryota</taxon>
        <taxon>Fungi</taxon>
        <taxon>Dikarya</taxon>
        <taxon>Ascomycota</taxon>
        <taxon>Pezizomycotina</taxon>
        <taxon>Eurotiomycetes</taxon>
        <taxon>Eurotiomycetidae</taxon>
        <taxon>Eurotiales</taxon>
        <taxon>Trichocomaceae</taxon>
        <taxon>Talaromyces</taxon>
        <taxon>Talaromyces sect. Talaromyces</taxon>
    </lineage>
</organism>
<dbReference type="InterPro" id="IPR027417">
    <property type="entry name" value="P-loop_NTPase"/>
</dbReference>
<dbReference type="GO" id="GO:0016887">
    <property type="term" value="F:ATP hydrolysis activity"/>
    <property type="evidence" value="ECO:0007669"/>
    <property type="project" value="InterPro"/>
</dbReference>
<reference evidence="4" key="1">
    <citation type="journal article" date="2015" name="Genome Announc.">
        <title>Draft genome sequence of Talaromyces cellulolyticus strain Y-94, a source of lignocellulosic biomass-degrading enzymes.</title>
        <authorList>
            <person name="Fujii T."/>
            <person name="Koike H."/>
            <person name="Sawayama S."/>
            <person name="Yano S."/>
            <person name="Inoue H."/>
        </authorList>
    </citation>
    <scope>NUCLEOTIDE SEQUENCE [LARGE SCALE GENOMIC DNA]</scope>
    <source>
        <strain evidence="4">Y-94</strain>
    </source>
</reference>
<dbReference type="AlphaFoldDB" id="A0A0B8N2F9"/>
<feature type="region of interest" description="Disordered" evidence="1">
    <location>
        <begin position="436"/>
        <end position="457"/>
    </location>
</feature>
<dbReference type="InterPro" id="IPR056599">
    <property type="entry name" value="AAA_lid_fung"/>
</dbReference>
<gene>
    <name evidence="3" type="ORF">TCE0_050r18165</name>
</gene>
<dbReference type="EMBL" id="DF933846">
    <property type="protein sequence ID" value="GAM43391.1"/>
    <property type="molecule type" value="Genomic_DNA"/>
</dbReference>
<dbReference type="SMART" id="SM00382">
    <property type="entry name" value="AAA"/>
    <property type="match status" value="1"/>
</dbReference>